<keyword evidence="4" id="KW-0862">Zinc</keyword>
<dbReference type="GO" id="GO:0000981">
    <property type="term" value="F:DNA-binding transcription factor activity, RNA polymerase II-specific"/>
    <property type="evidence" value="ECO:0007669"/>
    <property type="project" value="TreeGrafter"/>
</dbReference>
<dbReference type="PANTHER" id="PTHR24409">
    <property type="entry name" value="ZINC FINGER PROTEIN 142"/>
    <property type="match status" value="1"/>
</dbReference>
<reference evidence="7" key="1">
    <citation type="submission" date="2015-04" db="EMBL/GenBank/DDBJ databases">
        <title>The genome sequence of the plant pathogenic Rhizarian Plasmodiophora brassicae reveals insights in its biotrophic life cycle and the origin of chitin synthesis.</title>
        <authorList>
            <person name="Schwelm A."/>
            <person name="Fogelqvist J."/>
            <person name="Knaust A."/>
            <person name="Julke S."/>
            <person name="Lilja T."/>
            <person name="Dhandapani V."/>
            <person name="Bonilla-Rosso G."/>
            <person name="Karlsson M."/>
            <person name="Shevchenko A."/>
            <person name="Choi S.R."/>
            <person name="Kim H.G."/>
            <person name="Park J.Y."/>
            <person name="Lim Y.P."/>
            <person name="Ludwig-Muller J."/>
            <person name="Dixelius C."/>
        </authorList>
    </citation>
    <scope>NUCLEOTIDE SEQUENCE</scope>
    <source>
        <tissue evidence="7">Potato root galls</tissue>
    </source>
</reference>
<dbReference type="PROSITE" id="PS00028">
    <property type="entry name" value="ZINC_FINGER_C2H2_1"/>
    <property type="match status" value="2"/>
</dbReference>
<dbReference type="PROSITE" id="PS50157">
    <property type="entry name" value="ZINC_FINGER_C2H2_2"/>
    <property type="match status" value="2"/>
</dbReference>
<feature type="domain" description="C2H2-type" evidence="6">
    <location>
        <begin position="97"/>
        <end position="125"/>
    </location>
</feature>
<protein>
    <recommendedName>
        <fullName evidence="6">C2H2-type domain-containing protein</fullName>
    </recommendedName>
</protein>
<proteinExistence type="predicted"/>
<evidence type="ECO:0000256" key="1">
    <source>
        <dbReference type="ARBA" id="ARBA00022723"/>
    </source>
</evidence>
<evidence type="ECO:0000256" key="3">
    <source>
        <dbReference type="ARBA" id="ARBA00022771"/>
    </source>
</evidence>
<name>A0A0H5RRI0_9EUKA</name>
<dbReference type="PANTHER" id="PTHR24409:SF295">
    <property type="entry name" value="AZ2-RELATED"/>
    <property type="match status" value="1"/>
</dbReference>
<dbReference type="SMART" id="SM00355">
    <property type="entry name" value="ZnF_C2H2"/>
    <property type="match status" value="4"/>
</dbReference>
<evidence type="ECO:0000256" key="4">
    <source>
        <dbReference type="ARBA" id="ARBA00022833"/>
    </source>
</evidence>
<organism evidence="7">
    <name type="scientific">Spongospora subterranea</name>
    <dbReference type="NCBI Taxonomy" id="70186"/>
    <lineage>
        <taxon>Eukaryota</taxon>
        <taxon>Sar</taxon>
        <taxon>Rhizaria</taxon>
        <taxon>Endomyxa</taxon>
        <taxon>Phytomyxea</taxon>
        <taxon>Plasmodiophorida</taxon>
        <taxon>Plasmodiophoridae</taxon>
        <taxon>Spongospora</taxon>
    </lineage>
</organism>
<dbReference type="Gene3D" id="3.30.160.60">
    <property type="entry name" value="Classic Zinc Finger"/>
    <property type="match status" value="2"/>
</dbReference>
<keyword evidence="3 5" id="KW-0863">Zinc-finger</keyword>
<keyword evidence="1" id="KW-0479">Metal-binding</keyword>
<feature type="domain" description="C2H2-type" evidence="6">
    <location>
        <begin position="210"/>
        <end position="236"/>
    </location>
</feature>
<keyword evidence="2" id="KW-0677">Repeat</keyword>
<feature type="non-terminal residue" evidence="7">
    <location>
        <position position="1"/>
    </location>
</feature>
<dbReference type="InterPro" id="IPR013087">
    <property type="entry name" value="Znf_C2H2_type"/>
</dbReference>
<dbReference type="EMBL" id="HACM01010867">
    <property type="protein sequence ID" value="CRZ11309.1"/>
    <property type="molecule type" value="Transcribed_RNA"/>
</dbReference>
<sequence>RRPDGVVTISLADGQADRWQIIKQASLSSLILVDIKPLDADFTWRRHQGRSFRNIHRGDQAISQRSTSFSFALSTSSYARKHWSAATPPPLSAVKPFSCRSCDRRYATAQGLATHERDGHIPRSPQNVVACSHCERTFSDQSACSAHFLAKHGPDPDIKPDWFNPNSAETSSTTHDEMTLSCIACRSSFGSETAFQDHIDRLQPMPTLAVSCTICAKSFASHHSLRQHVLHCSTGS</sequence>
<dbReference type="InterPro" id="IPR036236">
    <property type="entry name" value="Znf_C2H2_sf"/>
</dbReference>
<dbReference type="GO" id="GO:0008270">
    <property type="term" value="F:zinc ion binding"/>
    <property type="evidence" value="ECO:0007669"/>
    <property type="project" value="UniProtKB-KW"/>
</dbReference>
<dbReference type="AlphaFoldDB" id="A0A0H5RRI0"/>
<dbReference type="GO" id="GO:0005634">
    <property type="term" value="C:nucleus"/>
    <property type="evidence" value="ECO:0007669"/>
    <property type="project" value="TreeGrafter"/>
</dbReference>
<accession>A0A0H5RRI0</accession>
<evidence type="ECO:0000259" key="6">
    <source>
        <dbReference type="PROSITE" id="PS50157"/>
    </source>
</evidence>
<dbReference type="SUPFAM" id="SSF57667">
    <property type="entry name" value="beta-beta-alpha zinc fingers"/>
    <property type="match status" value="1"/>
</dbReference>
<evidence type="ECO:0000313" key="7">
    <source>
        <dbReference type="EMBL" id="CRZ11309.1"/>
    </source>
</evidence>
<evidence type="ECO:0000256" key="2">
    <source>
        <dbReference type="ARBA" id="ARBA00022737"/>
    </source>
</evidence>
<evidence type="ECO:0000256" key="5">
    <source>
        <dbReference type="PROSITE-ProRule" id="PRU00042"/>
    </source>
</evidence>
<dbReference type="GO" id="GO:0000977">
    <property type="term" value="F:RNA polymerase II transcription regulatory region sequence-specific DNA binding"/>
    <property type="evidence" value="ECO:0007669"/>
    <property type="project" value="TreeGrafter"/>
</dbReference>